<proteinExistence type="predicted"/>
<dbReference type="EMBL" id="GBXM01073213">
    <property type="protein sequence ID" value="JAH35364.1"/>
    <property type="molecule type" value="Transcribed_RNA"/>
</dbReference>
<protein>
    <submittedName>
        <fullName evidence="1">Uncharacterized protein</fullName>
    </submittedName>
</protein>
<accession>A0A0E9S1S6</accession>
<dbReference type="AlphaFoldDB" id="A0A0E9S1S6"/>
<organism evidence="1">
    <name type="scientific">Anguilla anguilla</name>
    <name type="common">European freshwater eel</name>
    <name type="synonym">Muraena anguilla</name>
    <dbReference type="NCBI Taxonomy" id="7936"/>
    <lineage>
        <taxon>Eukaryota</taxon>
        <taxon>Metazoa</taxon>
        <taxon>Chordata</taxon>
        <taxon>Craniata</taxon>
        <taxon>Vertebrata</taxon>
        <taxon>Euteleostomi</taxon>
        <taxon>Actinopterygii</taxon>
        <taxon>Neopterygii</taxon>
        <taxon>Teleostei</taxon>
        <taxon>Anguilliformes</taxon>
        <taxon>Anguillidae</taxon>
        <taxon>Anguilla</taxon>
    </lineage>
</organism>
<sequence length="38" mass="4388">MRLEQFGKTVNPGDMFLMMMDVYTNEECNISKNGRSSL</sequence>
<reference evidence="1" key="2">
    <citation type="journal article" date="2015" name="Fish Shellfish Immunol.">
        <title>Early steps in the European eel (Anguilla anguilla)-Vibrio vulnificus interaction in the gills: Role of the RtxA13 toxin.</title>
        <authorList>
            <person name="Callol A."/>
            <person name="Pajuelo D."/>
            <person name="Ebbesson L."/>
            <person name="Teles M."/>
            <person name="MacKenzie S."/>
            <person name="Amaro C."/>
        </authorList>
    </citation>
    <scope>NUCLEOTIDE SEQUENCE</scope>
</reference>
<reference evidence="1" key="1">
    <citation type="submission" date="2014-11" db="EMBL/GenBank/DDBJ databases">
        <authorList>
            <person name="Amaro Gonzalez C."/>
        </authorList>
    </citation>
    <scope>NUCLEOTIDE SEQUENCE</scope>
</reference>
<evidence type="ECO:0000313" key="1">
    <source>
        <dbReference type="EMBL" id="JAH35364.1"/>
    </source>
</evidence>
<name>A0A0E9S1S6_ANGAN</name>